<evidence type="ECO:0000313" key="2">
    <source>
        <dbReference type="EMBL" id="MFC3670102.1"/>
    </source>
</evidence>
<reference evidence="3" key="1">
    <citation type="journal article" date="2019" name="Int. J. Syst. Evol. Microbiol.">
        <title>The Global Catalogue of Microorganisms (GCM) 10K type strain sequencing project: providing services to taxonomists for standard genome sequencing and annotation.</title>
        <authorList>
            <consortium name="The Broad Institute Genomics Platform"/>
            <consortium name="The Broad Institute Genome Sequencing Center for Infectious Disease"/>
            <person name="Wu L."/>
            <person name="Ma J."/>
        </authorList>
    </citation>
    <scope>NUCLEOTIDE SEQUENCE [LARGE SCALE GENOMIC DNA]</scope>
    <source>
        <strain evidence="3">KCTC 42224</strain>
    </source>
</reference>
<keyword evidence="3" id="KW-1185">Reference proteome</keyword>
<gene>
    <name evidence="2" type="ORF">ACFOOT_01560</name>
</gene>
<accession>A0ABV7UZD6</accession>
<evidence type="ECO:0000313" key="3">
    <source>
        <dbReference type="Proteomes" id="UP001595683"/>
    </source>
</evidence>
<dbReference type="Proteomes" id="UP001595683">
    <property type="component" value="Unassembled WGS sequence"/>
</dbReference>
<feature type="chain" id="PRO_5046359204" evidence="1">
    <location>
        <begin position="21"/>
        <end position="134"/>
    </location>
</feature>
<name>A0ABV7UZD6_9SPHN</name>
<organism evidence="2 3">
    <name type="scientific">Novosphingobium pokkalii</name>
    <dbReference type="NCBI Taxonomy" id="1770194"/>
    <lineage>
        <taxon>Bacteria</taxon>
        <taxon>Pseudomonadati</taxon>
        <taxon>Pseudomonadota</taxon>
        <taxon>Alphaproteobacteria</taxon>
        <taxon>Sphingomonadales</taxon>
        <taxon>Sphingomonadaceae</taxon>
        <taxon>Novosphingobium</taxon>
    </lineage>
</organism>
<sequence length="134" mass="14559">MTGVALLAGLALAPPGFAQAAHHQSCQVFKGTDKAGLAITFEDHGTGYMLQRGKTLTRGELNTERGWKNDEDATLFILDWRGPESLQVRIVRQTGTRNLRYLGQGQQPLRRPVILRPVPGARCTLLASAAEPAP</sequence>
<protein>
    <submittedName>
        <fullName evidence="2">Uncharacterized protein</fullName>
    </submittedName>
</protein>
<comment type="caution">
    <text evidence="2">The sequence shown here is derived from an EMBL/GenBank/DDBJ whole genome shotgun (WGS) entry which is preliminary data.</text>
</comment>
<proteinExistence type="predicted"/>
<dbReference type="EMBL" id="JBHRYE010000003">
    <property type="protein sequence ID" value="MFC3670102.1"/>
    <property type="molecule type" value="Genomic_DNA"/>
</dbReference>
<dbReference type="RefSeq" id="WP_191324958.1">
    <property type="nucleotide sequence ID" value="NZ_BMZP01000013.1"/>
</dbReference>
<evidence type="ECO:0000256" key="1">
    <source>
        <dbReference type="SAM" id="SignalP"/>
    </source>
</evidence>
<keyword evidence="1" id="KW-0732">Signal</keyword>
<feature type="signal peptide" evidence="1">
    <location>
        <begin position="1"/>
        <end position="20"/>
    </location>
</feature>